<dbReference type="KEGG" id="pkn:PKNH_1030000"/>
<feature type="domain" description="Schizont-infected cell agglutination C-terminal" evidence="3">
    <location>
        <begin position="759"/>
        <end position="895"/>
    </location>
</feature>
<evidence type="ECO:0000259" key="4">
    <source>
        <dbReference type="Pfam" id="PF12887"/>
    </source>
</evidence>
<evidence type="ECO:0000313" key="6">
    <source>
        <dbReference type="Proteomes" id="UP000031513"/>
    </source>
</evidence>
<dbReference type="RefSeq" id="XP_002259781.2">
    <property type="nucleotide sequence ID" value="XM_002259745.2"/>
</dbReference>
<name>A0A679L5C3_PLAKH</name>
<evidence type="ECO:0000256" key="1">
    <source>
        <dbReference type="SAM" id="Coils"/>
    </source>
</evidence>
<dbReference type="GeneID" id="7321039"/>
<dbReference type="Proteomes" id="UP000031513">
    <property type="component" value="Chromosome 10"/>
</dbReference>
<dbReference type="AlphaFoldDB" id="A0A679L5C3"/>
<evidence type="ECO:0000313" key="5">
    <source>
        <dbReference type="EMBL" id="CAA9988804.1"/>
    </source>
</evidence>
<protein>
    <submittedName>
        <fullName evidence="5">SICAvar, type I</fullName>
    </submittedName>
</protein>
<dbReference type="InterPro" id="IPR024288">
    <property type="entry name" value="SICA_C"/>
</dbReference>
<dbReference type="Pfam" id="PF12878">
    <property type="entry name" value="SICA_beta"/>
    <property type="match status" value="2"/>
</dbReference>
<evidence type="ECO:0000259" key="3">
    <source>
        <dbReference type="Pfam" id="PF12879"/>
    </source>
</evidence>
<keyword evidence="6" id="KW-1185">Reference proteome</keyword>
<feature type="domain" description="Schizont-infected cell agglutination extracellular alpha" evidence="4">
    <location>
        <begin position="11"/>
        <end position="201"/>
    </location>
</feature>
<organism evidence="5 6">
    <name type="scientific">Plasmodium knowlesi (strain H)</name>
    <dbReference type="NCBI Taxonomy" id="5851"/>
    <lineage>
        <taxon>Eukaryota</taxon>
        <taxon>Sar</taxon>
        <taxon>Alveolata</taxon>
        <taxon>Apicomplexa</taxon>
        <taxon>Aconoidasida</taxon>
        <taxon>Haemosporida</taxon>
        <taxon>Plasmodiidae</taxon>
        <taxon>Plasmodium</taxon>
        <taxon>Plasmodium (Plasmodium)</taxon>
    </lineage>
</organism>
<dbReference type="InterPro" id="IPR024290">
    <property type="entry name" value="SICA_extracell_a"/>
</dbReference>
<accession>A0A679L5C3</accession>
<dbReference type="Pfam" id="PF12887">
    <property type="entry name" value="SICA_alpha"/>
    <property type="match status" value="1"/>
</dbReference>
<dbReference type="EMBL" id="AM910992">
    <property type="protein sequence ID" value="CAA9988804.1"/>
    <property type="molecule type" value="Genomic_DNA"/>
</dbReference>
<dbReference type="InterPro" id="IPR024285">
    <property type="entry name" value="SICA_extracell_b"/>
</dbReference>
<proteinExistence type="predicted"/>
<feature type="domain" description="Schizont-infected cell agglutination extracellular beta" evidence="2">
    <location>
        <begin position="513"/>
        <end position="698"/>
    </location>
</feature>
<reference evidence="5 6" key="1">
    <citation type="journal article" date="2008" name="Nature">
        <title>The genome of Plasmodium knowlesi strain H, a zoonotic malaria parasite with host range from monkey to man.</title>
        <authorList>
            <person name="Pain A."/>
            <person name="Boehme U."/>
            <person name="Berry A.E."/>
            <person name="Mungall K."/>
            <person name="Finn R."/>
            <person name="Jackson A.P."/>
            <person name="Mourier T."/>
            <person name="Mistry J."/>
            <person name="Pasini E.M."/>
            <person name="Aslett M."/>
            <person name="Balasubrammaniam S."/>
            <person name="Borgwardt K."/>
            <person name="Brooks K."/>
            <person name="Carret C."/>
            <person name="Carver T.J."/>
            <person name="Cherevach I."/>
            <person name="Chillingworth T."/>
            <person name="Clarke T.G."/>
            <person name="Galinski M.R."/>
            <person name="Hall N."/>
            <person name="Harper D."/>
            <person name="Harris D."/>
            <person name="Hauser H."/>
            <person name="Ivens A."/>
            <person name="Janssen C.S."/>
            <person name="Keane T."/>
            <person name="Larke N."/>
            <person name="Lapp S."/>
            <person name="Marti M."/>
            <person name="Moule S."/>
            <person name="Meyer I.M."/>
            <person name="Ormond D."/>
            <person name="Peters N."/>
            <person name="Sanders M."/>
            <person name="Sanders S."/>
            <person name="Sergeant T.J."/>
            <person name="Simmonds M."/>
            <person name="Smith F."/>
            <person name="Squares R."/>
            <person name="Thurston S."/>
            <person name="Tivey A.R."/>
            <person name="Walker D."/>
            <person name="White B."/>
            <person name="Zuiderwijk E."/>
            <person name="Churcher C."/>
            <person name="Quail M.A."/>
            <person name="Cowman A.F."/>
            <person name="Turner C.M.R."/>
            <person name="Rajandream M.A."/>
            <person name="Kocken C.H.M."/>
            <person name="Thomas A.W."/>
            <person name="Newbold C.I."/>
            <person name="Barrell B.G."/>
            <person name="Berriman M."/>
        </authorList>
    </citation>
    <scope>NUCLEOTIDE SEQUENCE [LARGE SCALE GENOMIC DNA]</scope>
    <source>
        <strain evidence="5 6">H</strain>
    </source>
</reference>
<gene>
    <name evidence="5" type="ORF">PKNH_1030000</name>
</gene>
<feature type="domain" description="Schizont-infected cell agglutination extracellular beta" evidence="2">
    <location>
        <begin position="321"/>
        <end position="474"/>
    </location>
</feature>
<keyword evidence="1" id="KW-0175">Coiled coil</keyword>
<dbReference type="OrthoDB" id="376328at2759"/>
<evidence type="ECO:0000259" key="2">
    <source>
        <dbReference type="Pfam" id="PF12878"/>
    </source>
</evidence>
<dbReference type="VEuPathDB" id="PlasmoDB:PKNH_1030000"/>
<sequence>MTIQQSSVRTSMFGEWLKVLVENNGNNPVTAGNIKDTLRKNLIDEFEKLGQWLVDQESTEIGNYCGERPKWPRNSWRSSYMKVLCTAIGEIRYFISGVRKVRKYYGATEDRDPDVTTLTPAEAYARCIVSAVALAEIYGDHCNMKEAIDEVEGAFEQKIRGHLEGKDGKPGRSNQLDVCEGINATDLMVGKAVLGNAIKQWTKEKRNLRYSGGWRVGRQWAERWPHVCRRGKGEEEAKNKAKEENKNILTPFLKVGTDNSIATSGQNNMSTLGDILMNDDMKLPENTLENVLQVVIKDGKVNALKIDEVVQNLQNAAQEEIMEVQKLNELKELLQNITDDKKWDNFSKDCNDDIGSSWSKDTEGEKTAKQKACKLFASGLKHISDIKKDNGQDPDVPLRKTMMCAALNLYADQLISKATNQCPLDNKKLEEAIKYAFEEGNATMNGKSKCTTGSGNSCFECKRQDSSTFGSCQIGKDKNDKVKPQLESLLEKNDETNPNNKEKTLNKINEIESFCTQVQCAIKQHYAKKNNKKTDPNGTVTWSDINEDAKGVLMTLLEQMTKEQTKGDLAKYCNDDNKWSKFGHKGKHTNKAACLLFAAGLKNIYVRGKGQVKGPSFGQTMGCLFLKEYAKQLKDLANKKKRGNSWVHPLCDIDEGIKHAFKQSKDIMRSVLSQCNNGTDGTSCFECTIDKDYNKCSIGTDEVKSKVESIYQDESKQNQMQQTLENTVCPILLTDLLTPFLPLAPVSIGLSAMAYYLWKYFGPLGKGGARFRRSPAEIRGPSVQEQVLDHVEEAGPHEYRLVKERKPRSAPTRTKRSGPVNRRTIIEIHFEVLDECQKGDTQLNQKDFLELLIQEFMGSELMESEQVPKEEVLMESIPMELLPIEEVPSLGSGFMV</sequence>
<dbReference type="InParanoid" id="A0A679L5C3"/>
<dbReference type="Pfam" id="PF12879">
    <property type="entry name" value="SICA_C"/>
    <property type="match status" value="1"/>
</dbReference>
<feature type="coiled-coil region" evidence="1">
    <location>
        <begin position="310"/>
        <end position="337"/>
    </location>
</feature>